<keyword evidence="3" id="KW-1185">Reference proteome</keyword>
<proteinExistence type="predicted"/>
<dbReference type="PANTHER" id="PTHR38011">
    <property type="entry name" value="DIHYDROFOLATE REDUCTASE FAMILY PROTEIN (AFU_ORTHOLOGUE AFUA_8G06820)"/>
    <property type="match status" value="1"/>
</dbReference>
<organism evidence="2 3">
    <name type="scientific">Dawidia cretensis</name>
    <dbReference type="NCBI Taxonomy" id="2782350"/>
    <lineage>
        <taxon>Bacteria</taxon>
        <taxon>Pseudomonadati</taxon>
        <taxon>Bacteroidota</taxon>
        <taxon>Cytophagia</taxon>
        <taxon>Cytophagales</taxon>
        <taxon>Chryseotaleaceae</taxon>
        <taxon>Dawidia</taxon>
    </lineage>
</organism>
<dbReference type="EMBL" id="JAHESE010000030">
    <property type="protein sequence ID" value="MBT1711229.1"/>
    <property type="molecule type" value="Genomic_DNA"/>
</dbReference>
<dbReference type="Gene3D" id="3.40.430.10">
    <property type="entry name" value="Dihydrofolate Reductase, subunit A"/>
    <property type="match status" value="1"/>
</dbReference>
<dbReference type="Proteomes" id="UP001319080">
    <property type="component" value="Unassembled WGS sequence"/>
</dbReference>
<dbReference type="PANTHER" id="PTHR38011:SF11">
    <property type="entry name" value="2,5-DIAMINO-6-RIBOSYLAMINO-4(3H)-PYRIMIDINONE 5'-PHOSPHATE REDUCTASE"/>
    <property type="match status" value="1"/>
</dbReference>
<reference evidence="2 3" key="1">
    <citation type="submission" date="2021-05" db="EMBL/GenBank/DDBJ databases">
        <title>A Polyphasic approach of four new species of the genus Ohtaekwangia: Ohtaekwangia histidinii sp. nov., Ohtaekwangia cretensis sp. nov., Ohtaekwangia indiensis sp. nov., Ohtaekwangia reichenbachii sp. nov. from diverse environment.</title>
        <authorList>
            <person name="Octaviana S."/>
        </authorList>
    </citation>
    <scope>NUCLEOTIDE SEQUENCE [LARGE SCALE GENOMIC DNA]</scope>
    <source>
        <strain evidence="2 3">PWU5</strain>
    </source>
</reference>
<dbReference type="InterPro" id="IPR002734">
    <property type="entry name" value="RibDG_C"/>
</dbReference>
<evidence type="ECO:0000259" key="1">
    <source>
        <dbReference type="Pfam" id="PF01872"/>
    </source>
</evidence>
<dbReference type="SUPFAM" id="SSF53597">
    <property type="entry name" value="Dihydrofolate reductase-like"/>
    <property type="match status" value="1"/>
</dbReference>
<name>A0AAP2E424_9BACT</name>
<dbReference type="GO" id="GO:0009231">
    <property type="term" value="P:riboflavin biosynthetic process"/>
    <property type="evidence" value="ECO:0007669"/>
    <property type="project" value="InterPro"/>
</dbReference>
<dbReference type="InterPro" id="IPR024072">
    <property type="entry name" value="DHFR-like_dom_sf"/>
</dbReference>
<dbReference type="InterPro" id="IPR050765">
    <property type="entry name" value="Riboflavin_Biosynth_HTPR"/>
</dbReference>
<protein>
    <submittedName>
        <fullName evidence="2">Dihydrofolate reductase family protein</fullName>
    </submittedName>
</protein>
<sequence length="184" mass="20802">MAKIVATLNIALNGSCDHTSGLADQELHDHYTEVIRGSDIILYGRTTYQLMEGYWPGLVKNPSGEKSMDEFAIALHNIQKVVFSRTLKSLSWETSVLAKKSLEDEVQALKKQPGKDVLIGSPSLINELTKLGLIDEYQLCIHPVIAQDGLLLFKNIQERLILKLMKTKTFQAGQVMHYYERRKD</sequence>
<comment type="caution">
    <text evidence="2">The sequence shown here is derived from an EMBL/GenBank/DDBJ whole genome shotgun (WGS) entry which is preliminary data.</text>
</comment>
<gene>
    <name evidence="2" type="ORF">KK062_23495</name>
</gene>
<dbReference type="RefSeq" id="WP_254086804.1">
    <property type="nucleotide sequence ID" value="NZ_JAHESE010000030.1"/>
</dbReference>
<dbReference type="Pfam" id="PF01872">
    <property type="entry name" value="RibD_C"/>
    <property type="match status" value="1"/>
</dbReference>
<feature type="domain" description="Bacterial bifunctional deaminase-reductase C-terminal" evidence="1">
    <location>
        <begin position="22"/>
        <end position="173"/>
    </location>
</feature>
<evidence type="ECO:0000313" key="3">
    <source>
        <dbReference type="Proteomes" id="UP001319080"/>
    </source>
</evidence>
<evidence type="ECO:0000313" key="2">
    <source>
        <dbReference type="EMBL" id="MBT1711229.1"/>
    </source>
</evidence>
<dbReference type="AlphaFoldDB" id="A0AAP2E424"/>
<accession>A0AAP2E424</accession>
<dbReference type="GO" id="GO:0008703">
    <property type="term" value="F:5-amino-6-(5-phosphoribosylamino)uracil reductase activity"/>
    <property type="evidence" value="ECO:0007669"/>
    <property type="project" value="InterPro"/>
</dbReference>